<dbReference type="InterPro" id="IPR039422">
    <property type="entry name" value="MarR/SlyA-like"/>
</dbReference>
<proteinExistence type="predicted"/>
<dbReference type="PANTHER" id="PTHR33164">
    <property type="entry name" value="TRANSCRIPTIONAL REGULATOR, MARR FAMILY"/>
    <property type="match status" value="1"/>
</dbReference>
<sequence length="133" mass="14679">MQTMKERQLRPIGMTASHYALLVSIDSEPGSAGATLARRLNVTPQAVAALVARLEDRGLLERRSHPRHAHVQELHLTEPGRQALRQAEEVMERIEQQVIELIGPDSSSAFRVALDTLADSALELPQAETLADR</sequence>
<accession>A0A852SP71</accession>
<keyword evidence="2" id="KW-0238">DNA-binding</keyword>
<dbReference type="GO" id="GO:0003700">
    <property type="term" value="F:DNA-binding transcription factor activity"/>
    <property type="evidence" value="ECO:0007669"/>
    <property type="project" value="InterPro"/>
</dbReference>
<name>A0A852SP71_9MICO</name>
<dbReference type="Gene3D" id="1.10.10.10">
    <property type="entry name" value="Winged helix-like DNA-binding domain superfamily/Winged helix DNA-binding domain"/>
    <property type="match status" value="1"/>
</dbReference>
<keyword evidence="3" id="KW-1185">Reference proteome</keyword>
<dbReference type="Proteomes" id="UP000549913">
    <property type="component" value="Unassembled WGS sequence"/>
</dbReference>
<feature type="domain" description="HTH marR-type" evidence="1">
    <location>
        <begin position="1"/>
        <end position="119"/>
    </location>
</feature>
<dbReference type="EMBL" id="JACCBM010000001">
    <property type="protein sequence ID" value="NYD70602.1"/>
    <property type="molecule type" value="Genomic_DNA"/>
</dbReference>
<reference evidence="2 3" key="1">
    <citation type="submission" date="2020-07" db="EMBL/GenBank/DDBJ databases">
        <title>Sequencing the genomes of 1000 actinobacteria strains.</title>
        <authorList>
            <person name="Klenk H.-P."/>
        </authorList>
    </citation>
    <scope>NUCLEOTIDE SEQUENCE [LARGE SCALE GENOMIC DNA]</scope>
    <source>
        <strain evidence="2 3">DSM 26474</strain>
    </source>
</reference>
<dbReference type="InterPro" id="IPR000835">
    <property type="entry name" value="HTH_MarR-typ"/>
</dbReference>
<organism evidence="2 3">
    <name type="scientific">Herbiconiux flava</name>
    <dbReference type="NCBI Taxonomy" id="881268"/>
    <lineage>
        <taxon>Bacteria</taxon>
        <taxon>Bacillati</taxon>
        <taxon>Actinomycetota</taxon>
        <taxon>Actinomycetes</taxon>
        <taxon>Micrococcales</taxon>
        <taxon>Microbacteriaceae</taxon>
        <taxon>Herbiconiux</taxon>
    </lineage>
</organism>
<dbReference type="GO" id="GO:0003677">
    <property type="term" value="F:DNA binding"/>
    <property type="evidence" value="ECO:0007669"/>
    <property type="project" value="UniProtKB-KW"/>
</dbReference>
<gene>
    <name evidence="2" type="ORF">BJ984_001760</name>
</gene>
<dbReference type="SMART" id="SM00347">
    <property type="entry name" value="HTH_MARR"/>
    <property type="match status" value="1"/>
</dbReference>
<protein>
    <submittedName>
        <fullName evidence="2">DNA-binding MarR family transcriptional regulator</fullName>
    </submittedName>
</protein>
<comment type="caution">
    <text evidence="2">The sequence shown here is derived from an EMBL/GenBank/DDBJ whole genome shotgun (WGS) entry which is preliminary data.</text>
</comment>
<evidence type="ECO:0000313" key="3">
    <source>
        <dbReference type="Proteomes" id="UP000549913"/>
    </source>
</evidence>
<dbReference type="InterPro" id="IPR036390">
    <property type="entry name" value="WH_DNA-bd_sf"/>
</dbReference>
<dbReference type="PANTHER" id="PTHR33164:SF103">
    <property type="entry name" value="REGULATORY PROTEIN MARR"/>
    <property type="match status" value="1"/>
</dbReference>
<evidence type="ECO:0000313" key="2">
    <source>
        <dbReference type="EMBL" id="NYD70602.1"/>
    </source>
</evidence>
<dbReference type="GO" id="GO:0006950">
    <property type="term" value="P:response to stress"/>
    <property type="evidence" value="ECO:0007669"/>
    <property type="project" value="TreeGrafter"/>
</dbReference>
<dbReference type="Pfam" id="PF12802">
    <property type="entry name" value="MarR_2"/>
    <property type="match status" value="1"/>
</dbReference>
<dbReference type="AlphaFoldDB" id="A0A852SP71"/>
<dbReference type="InterPro" id="IPR036388">
    <property type="entry name" value="WH-like_DNA-bd_sf"/>
</dbReference>
<dbReference type="SUPFAM" id="SSF46785">
    <property type="entry name" value="Winged helix' DNA-binding domain"/>
    <property type="match status" value="1"/>
</dbReference>
<dbReference type="PROSITE" id="PS50995">
    <property type="entry name" value="HTH_MARR_2"/>
    <property type="match status" value="1"/>
</dbReference>
<evidence type="ECO:0000259" key="1">
    <source>
        <dbReference type="PROSITE" id="PS50995"/>
    </source>
</evidence>